<dbReference type="STRING" id="671065.MetMK1DRAFT_00022900"/>
<feature type="binding site" evidence="1">
    <location>
        <position position="254"/>
    </location>
    <ligand>
        <name>substrate</name>
    </ligand>
</feature>
<feature type="binding site" evidence="1">
    <location>
        <position position="27"/>
    </location>
    <ligand>
        <name>Mg(2+)</name>
        <dbReference type="ChEBI" id="CHEBI:18420"/>
        <label>4</label>
    </ligand>
</feature>
<keyword evidence="1 4" id="KW-0418">Kinase</keyword>
<accession>H2C6U6</accession>
<feature type="binding site" evidence="1">
    <location>
        <position position="27"/>
    </location>
    <ligand>
        <name>Mg(2+)</name>
        <dbReference type="ChEBI" id="CHEBI:18420"/>
        <label>3</label>
    </ligand>
</feature>
<feature type="binding site" evidence="1">
    <location>
        <begin position="113"/>
        <end position="114"/>
    </location>
    <ligand>
        <name>ATP</name>
        <dbReference type="ChEBI" id="CHEBI:30616"/>
    </ligand>
</feature>
<evidence type="ECO:0000313" key="5">
    <source>
        <dbReference type="Proteomes" id="UP000003980"/>
    </source>
</evidence>
<dbReference type="Gene3D" id="3.90.650.10">
    <property type="entry name" value="PurM-like C-terminal domain"/>
    <property type="match status" value="1"/>
</dbReference>
<keyword evidence="5" id="KW-1185">Reference proteome</keyword>
<dbReference type="SUPFAM" id="SSF55326">
    <property type="entry name" value="PurM N-terminal domain-like"/>
    <property type="match status" value="1"/>
</dbReference>
<organism evidence="4 5">
    <name type="scientific">Metallosphaera yellowstonensis MK1</name>
    <dbReference type="NCBI Taxonomy" id="671065"/>
    <lineage>
        <taxon>Archaea</taxon>
        <taxon>Thermoproteota</taxon>
        <taxon>Thermoprotei</taxon>
        <taxon>Sulfolobales</taxon>
        <taxon>Sulfolobaceae</taxon>
        <taxon>Metallosphaera</taxon>
    </lineage>
</organism>
<evidence type="ECO:0000256" key="1">
    <source>
        <dbReference type="HAMAP-Rule" id="MF_02128"/>
    </source>
</evidence>
<evidence type="ECO:0000259" key="3">
    <source>
        <dbReference type="Pfam" id="PF02769"/>
    </source>
</evidence>
<feature type="binding site" evidence="1">
    <location>
        <position position="66"/>
    </location>
    <ligand>
        <name>Mg(2+)</name>
        <dbReference type="ChEBI" id="CHEBI:18420"/>
        <label>2</label>
    </ligand>
</feature>
<protein>
    <recommendedName>
        <fullName evidence="1">Thiamine-monophosphate kinase</fullName>
        <shortName evidence="1">TMP kinase</shortName>
        <shortName evidence="1">Thiamine-phosphate kinase</shortName>
        <ecNumber evidence="1">2.7.4.16</ecNumber>
    </recommendedName>
</protein>
<dbReference type="GO" id="GO:0009229">
    <property type="term" value="P:thiamine diphosphate biosynthetic process"/>
    <property type="evidence" value="ECO:0007669"/>
    <property type="project" value="UniProtKB-UniRule"/>
</dbReference>
<dbReference type="eggNOG" id="arCOG00638">
    <property type="taxonomic scope" value="Archaea"/>
</dbReference>
<dbReference type="Proteomes" id="UP000003980">
    <property type="component" value="Unassembled WGS sequence"/>
</dbReference>
<comment type="miscellaneous">
    <text evidence="1">Reaction mechanism of ThiL seems to utilize a direct, inline transfer of the gamma-phosphate of ATP to TMP rather than a phosphorylated enzyme intermediate.</text>
</comment>
<reference evidence="4 5" key="1">
    <citation type="submission" date="2012-01" db="EMBL/GenBank/DDBJ databases">
        <title>Improved High-Quality Draft sequence of Metallosphaera yellowstonensis MK1.</title>
        <authorList>
            <consortium name="US DOE Joint Genome Institute"/>
            <person name="Lucas S."/>
            <person name="Han J."/>
            <person name="Cheng J.-F."/>
            <person name="Goodwin L."/>
            <person name="Pitluck S."/>
            <person name="Peters L."/>
            <person name="Teshima H."/>
            <person name="Detter J.C."/>
            <person name="Han C."/>
            <person name="Tapia R."/>
            <person name="Land M."/>
            <person name="Hauser L."/>
            <person name="Kyrpides N."/>
            <person name="Kozubal M."/>
            <person name="Macur R.E."/>
            <person name="Jay Z."/>
            <person name="Inskeep W."/>
            <person name="Woyke T."/>
        </authorList>
    </citation>
    <scope>NUCLEOTIDE SEQUENCE [LARGE SCALE GENOMIC DNA]</scope>
    <source>
        <strain evidence="4 5">MK1</strain>
    </source>
</reference>
<dbReference type="Pfam" id="PF02769">
    <property type="entry name" value="AIRS_C"/>
    <property type="match status" value="1"/>
</dbReference>
<dbReference type="InterPro" id="IPR016188">
    <property type="entry name" value="PurM-like_N"/>
</dbReference>
<dbReference type="GO" id="GO:0009030">
    <property type="term" value="F:thiamine-phosphate kinase activity"/>
    <property type="evidence" value="ECO:0007669"/>
    <property type="project" value="UniProtKB-UniRule"/>
</dbReference>
<dbReference type="SUPFAM" id="SSF56042">
    <property type="entry name" value="PurM C-terminal domain-like"/>
    <property type="match status" value="1"/>
</dbReference>
<feature type="domain" description="PurM-like C-terminal" evidence="3">
    <location>
        <begin position="142"/>
        <end position="291"/>
    </location>
</feature>
<dbReference type="AlphaFoldDB" id="H2C6U6"/>
<name>H2C6U6_9CREN</name>
<keyword evidence="1" id="KW-0067">ATP-binding</keyword>
<feature type="binding site" evidence="1">
    <location>
        <position position="206"/>
    </location>
    <ligand>
        <name>Mg(2+)</name>
        <dbReference type="ChEBI" id="CHEBI:18420"/>
        <label>5</label>
    </ligand>
</feature>
<sequence length="312" mass="34748">MKMKDIGEHEFISKIVSKYISSNPYSDVYVQDNIALKIDGFPLKYSFPFMDSYDLGWKAVVATLSDLISFGSIPVTVLVSIGVNPEIEISEVENMLKGINDACAYYNAKFGGGDTNSANGSGWIDVSAYGVLSCKERPVPVPGDLVYMTGEIGLTTMVFMELLYKNVGVLPKESVDRIRHPVIPRPLIKANEELCETVSVSSDVSDGLLITLHKLTKLTNLGMELWKIPLATVAEEFMSSKGLPLEELLRVSGEEYETVFLVKKESEPLFTHIMKKWGIRVTKIGKLVESPLIRLGNKEIEVHGWDNFKGWF</sequence>
<feature type="binding site" evidence="1">
    <location>
        <position position="205"/>
    </location>
    <ligand>
        <name>ATP</name>
        <dbReference type="ChEBI" id="CHEBI:30616"/>
    </ligand>
</feature>
<feature type="domain" description="PurM-like N-terminal" evidence="2">
    <location>
        <begin position="31"/>
        <end position="131"/>
    </location>
</feature>
<dbReference type="GO" id="GO:0005524">
    <property type="term" value="F:ATP binding"/>
    <property type="evidence" value="ECO:0007669"/>
    <property type="project" value="UniProtKB-UniRule"/>
</dbReference>
<dbReference type="GO" id="GO:0000287">
    <property type="term" value="F:magnesium ion binding"/>
    <property type="evidence" value="ECO:0007669"/>
    <property type="project" value="UniProtKB-UniRule"/>
</dbReference>
<keyword evidence="1" id="KW-0784">Thiamine biosynthesis</keyword>
<dbReference type="PANTHER" id="PTHR30270:SF0">
    <property type="entry name" value="THIAMINE-MONOPHOSPHATE KINASE"/>
    <property type="match status" value="1"/>
</dbReference>
<feature type="binding site" evidence="1">
    <location>
        <position position="66"/>
    </location>
    <ligand>
        <name>Mg(2+)</name>
        <dbReference type="ChEBI" id="CHEBI:18420"/>
        <label>3</label>
    </ligand>
</feature>
<dbReference type="InterPro" id="IPR010918">
    <property type="entry name" value="PurM-like_C_dom"/>
</dbReference>
<gene>
    <name evidence="1" type="primary">thiL</name>
    <name evidence="4" type="ORF">MetMK1DRAFT_00022900</name>
</gene>
<evidence type="ECO:0000259" key="2">
    <source>
        <dbReference type="Pfam" id="PF00586"/>
    </source>
</evidence>
<dbReference type="HAMAP" id="MF_02128">
    <property type="entry name" value="TMP_kinase"/>
    <property type="match status" value="1"/>
</dbReference>
<evidence type="ECO:0000313" key="4">
    <source>
        <dbReference type="EMBL" id="EHP69523.1"/>
    </source>
</evidence>
<comment type="similarity">
    <text evidence="1">Belongs to the thiamine-monophosphate kinase family.</text>
</comment>
<dbReference type="InterPro" id="IPR006283">
    <property type="entry name" value="ThiL-like"/>
</dbReference>
<keyword evidence="1" id="KW-0479">Metal-binding</keyword>
<keyword evidence="1" id="KW-0547">Nucleotide-binding</keyword>
<keyword evidence="1" id="KW-0460">Magnesium</keyword>
<dbReference type="CDD" id="cd02194">
    <property type="entry name" value="ThiL"/>
    <property type="match status" value="1"/>
</dbReference>
<dbReference type="GO" id="GO:0009228">
    <property type="term" value="P:thiamine biosynthetic process"/>
    <property type="evidence" value="ECO:0007669"/>
    <property type="project" value="UniProtKB-KW"/>
</dbReference>
<comment type="function">
    <text evidence="1">Catalyzes the ATP-dependent phosphorylation of thiamine-monophosphate (TMP) to form thiamine-pyrophosphate (TPP), the active form of vitamin B1.</text>
</comment>
<feature type="binding site" evidence="1">
    <location>
        <position position="66"/>
    </location>
    <ligand>
        <name>Mg(2+)</name>
        <dbReference type="ChEBI" id="CHEBI:18420"/>
        <label>4</label>
    </ligand>
</feature>
<dbReference type="RefSeq" id="WP_009073667.1">
    <property type="nucleotide sequence ID" value="NZ_JH597768.1"/>
</dbReference>
<feature type="binding site" evidence="1">
    <location>
        <position position="203"/>
    </location>
    <ligand>
        <name>Mg(2+)</name>
        <dbReference type="ChEBI" id="CHEBI:18420"/>
        <label>3</label>
    </ligand>
</feature>
<dbReference type="PANTHER" id="PTHR30270">
    <property type="entry name" value="THIAMINE-MONOPHOSPHATE KINASE"/>
    <property type="match status" value="1"/>
</dbReference>
<dbReference type="EC" id="2.7.4.16" evidence="1"/>
<feature type="binding site" evidence="1">
    <location>
        <position position="114"/>
    </location>
    <ligand>
        <name>Mg(2+)</name>
        <dbReference type="ChEBI" id="CHEBI:18420"/>
        <label>1</label>
    </ligand>
</feature>
<dbReference type="PIRSF" id="PIRSF005303">
    <property type="entry name" value="Thiam_monoph_kin"/>
    <property type="match status" value="1"/>
</dbReference>
<dbReference type="OrthoDB" id="45909at2157"/>
<comment type="caution">
    <text evidence="1">Lacks conserved residue(s) required for the propagation of feature annotation.</text>
</comment>
<dbReference type="Pfam" id="PF00586">
    <property type="entry name" value="AIRS"/>
    <property type="match status" value="1"/>
</dbReference>
<dbReference type="InterPro" id="IPR036676">
    <property type="entry name" value="PurM-like_C_sf"/>
</dbReference>
<comment type="catalytic activity">
    <reaction evidence="1">
        <text>thiamine phosphate + ATP = thiamine diphosphate + ADP</text>
        <dbReference type="Rhea" id="RHEA:15913"/>
        <dbReference type="ChEBI" id="CHEBI:30616"/>
        <dbReference type="ChEBI" id="CHEBI:37575"/>
        <dbReference type="ChEBI" id="CHEBI:58937"/>
        <dbReference type="ChEBI" id="CHEBI:456216"/>
        <dbReference type="EC" id="2.7.4.16"/>
    </reaction>
</comment>
<dbReference type="InterPro" id="IPR036921">
    <property type="entry name" value="PurM-like_N_sf"/>
</dbReference>
<comment type="pathway">
    <text evidence="1">Cofactor biosynthesis; thiamine diphosphate biosynthesis; thiamine diphosphate from thiamine phosphate: step 1/1.</text>
</comment>
<feature type="binding site" evidence="1">
    <location>
        <position position="39"/>
    </location>
    <ligand>
        <name>Mg(2+)</name>
        <dbReference type="ChEBI" id="CHEBI:18420"/>
        <label>2</label>
    </ligand>
</feature>
<dbReference type="Gene3D" id="3.30.1330.10">
    <property type="entry name" value="PurM-like, N-terminal domain"/>
    <property type="match status" value="1"/>
</dbReference>
<dbReference type="HOGENOM" id="CLU_046964_2_1_2"/>
<dbReference type="UniPathway" id="UPA00060">
    <property type="reaction ID" value="UER00142"/>
</dbReference>
<proteinExistence type="inferred from homology"/>
<dbReference type="EMBL" id="JH597768">
    <property type="protein sequence ID" value="EHP69523.1"/>
    <property type="molecule type" value="Genomic_DNA"/>
</dbReference>
<feature type="binding site" evidence="1">
    <location>
        <position position="39"/>
    </location>
    <ligand>
        <name>Mg(2+)</name>
        <dbReference type="ChEBI" id="CHEBI:18420"/>
        <label>1</label>
    </ligand>
</feature>
<feature type="binding site" evidence="1">
    <location>
        <position position="305"/>
    </location>
    <ligand>
        <name>substrate</name>
    </ligand>
</feature>
<keyword evidence="1" id="KW-0808">Transferase</keyword>